<proteinExistence type="predicted"/>
<reference evidence="1" key="2">
    <citation type="journal article" date="2007" name="Science">
        <title>Draft genome sequence of the sexually transmitted pathogen Trichomonas vaginalis.</title>
        <authorList>
            <person name="Carlton J.M."/>
            <person name="Hirt R.P."/>
            <person name="Silva J.C."/>
            <person name="Delcher A.L."/>
            <person name="Schatz M."/>
            <person name="Zhao Q."/>
            <person name="Wortman J.R."/>
            <person name="Bidwell S.L."/>
            <person name="Alsmark U.C.M."/>
            <person name="Besteiro S."/>
            <person name="Sicheritz-Ponten T."/>
            <person name="Noel C.J."/>
            <person name="Dacks J.B."/>
            <person name="Foster P.G."/>
            <person name="Simillion C."/>
            <person name="Van de Peer Y."/>
            <person name="Miranda-Saavedra D."/>
            <person name="Barton G.J."/>
            <person name="Westrop G.D."/>
            <person name="Mueller S."/>
            <person name="Dessi D."/>
            <person name="Fiori P.L."/>
            <person name="Ren Q."/>
            <person name="Paulsen I."/>
            <person name="Zhang H."/>
            <person name="Bastida-Corcuera F.D."/>
            <person name="Simoes-Barbosa A."/>
            <person name="Brown M.T."/>
            <person name="Hayes R.D."/>
            <person name="Mukherjee M."/>
            <person name="Okumura C.Y."/>
            <person name="Schneider R."/>
            <person name="Smith A.J."/>
            <person name="Vanacova S."/>
            <person name="Villalvazo M."/>
            <person name="Haas B.J."/>
            <person name="Pertea M."/>
            <person name="Feldblyum T.V."/>
            <person name="Utterback T.R."/>
            <person name="Shu C.L."/>
            <person name="Osoegawa K."/>
            <person name="de Jong P.J."/>
            <person name="Hrdy I."/>
            <person name="Horvathova L."/>
            <person name="Zubacova Z."/>
            <person name="Dolezal P."/>
            <person name="Malik S.B."/>
            <person name="Logsdon J.M. Jr."/>
            <person name="Henze K."/>
            <person name="Gupta A."/>
            <person name="Wang C.C."/>
            <person name="Dunne R.L."/>
            <person name="Upcroft J.A."/>
            <person name="Upcroft P."/>
            <person name="White O."/>
            <person name="Salzberg S.L."/>
            <person name="Tang P."/>
            <person name="Chiu C.-H."/>
            <person name="Lee Y.-S."/>
            <person name="Embley T.M."/>
            <person name="Coombs G.H."/>
            <person name="Mottram J.C."/>
            <person name="Tachezy J."/>
            <person name="Fraser-Liggett C.M."/>
            <person name="Johnson P.J."/>
        </authorList>
    </citation>
    <scope>NUCLEOTIDE SEQUENCE [LARGE SCALE GENOMIC DNA]</scope>
    <source>
        <strain evidence="1">G3</strain>
    </source>
</reference>
<evidence type="ECO:0000313" key="1">
    <source>
        <dbReference type="EMBL" id="EAX88858.1"/>
    </source>
</evidence>
<keyword evidence="2" id="KW-1185">Reference proteome</keyword>
<dbReference type="RefSeq" id="XP_001301788.1">
    <property type="nucleotide sequence ID" value="XM_001301787.1"/>
</dbReference>
<gene>
    <name evidence="1" type="ORF">TVAG_440620</name>
</gene>
<name>A2G1W2_TRIV3</name>
<accession>A2G1W2</accession>
<sequence length="665" mass="76452">MKDLKLYKYSLLQHDLPLIAENCIIRNISSYLPWTSMMKDPIVVNITDVRFYIKSLFGDKDEMPHHSVLKEIREHQLLAHEQYKTQVGRLLMLISPKNIKSMLFGFVSQMKIKIERINIVIAIGDYHLGILIKEIEITDPVQKIDKTTRLVKLNGISAYLDKNEELINTTENAIFIQQMNNIYNENHNFIIKDFSTEAIATIDSQLELSINIDEINCEILPWQIEFLIHTASNIPRFMPYITTRNMTSDDNLDEKGLWKFIHKAATNISSPKTFIDKFKEMKEYLQNYKDSKNRNENIQKLDHSLDYNTIVLYRMLAEAKKGDRKLTKDQLEKVFLLVDTDAQIYLPNLLFTSPVHAEIGQVNLKVADFLCILNNLSFSMENKSNVQVIEGGFNSIQLKRKVGKIYTPFFESIENGRKDFNFNLALFCQNCLQKNKNEIALSCSASNYVINLRHLSELVIDASFIDSIVSFVTEVSKLRFEIPNLSVYLSPFEMVIHNGTNVHLTFECEGGITSTYKSDILLMELKSGRVKFGDEKDILLAENVFLDLMLKDKNLSINLQPPVIYIELADIAKLLEIVPEMPKIRGVGKCKFIDLLNVIPEFSFSLHVPDFFAVVGFPLTTEKIKVNIKSLDFDGNFNELKSAAFLKLKMDFKGISFAGEIFDKH</sequence>
<evidence type="ECO:0000313" key="2">
    <source>
        <dbReference type="Proteomes" id="UP000001542"/>
    </source>
</evidence>
<dbReference type="KEGG" id="tva:4746520"/>
<protein>
    <submittedName>
        <fullName evidence="1">Uncharacterized protein</fullName>
    </submittedName>
</protein>
<dbReference type="AlphaFoldDB" id="A2G1W2"/>
<dbReference type="Proteomes" id="UP000001542">
    <property type="component" value="Unassembled WGS sequence"/>
</dbReference>
<dbReference type="InParanoid" id="A2G1W2"/>
<reference evidence="1" key="1">
    <citation type="submission" date="2006-10" db="EMBL/GenBank/DDBJ databases">
        <authorList>
            <person name="Amadeo P."/>
            <person name="Zhao Q."/>
            <person name="Wortman J."/>
            <person name="Fraser-Liggett C."/>
            <person name="Carlton J."/>
        </authorList>
    </citation>
    <scope>NUCLEOTIDE SEQUENCE</scope>
    <source>
        <strain evidence="1">G3</strain>
    </source>
</reference>
<dbReference type="EMBL" id="DS114258">
    <property type="protein sequence ID" value="EAX88858.1"/>
    <property type="molecule type" value="Genomic_DNA"/>
</dbReference>
<dbReference type="VEuPathDB" id="TrichDB:TVAG_440620"/>
<dbReference type="STRING" id="5722.A2G1W2"/>
<organism evidence="1 2">
    <name type="scientific">Trichomonas vaginalis (strain ATCC PRA-98 / G3)</name>
    <dbReference type="NCBI Taxonomy" id="412133"/>
    <lineage>
        <taxon>Eukaryota</taxon>
        <taxon>Metamonada</taxon>
        <taxon>Parabasalia</taxon>
        <taxon>Trichomonadida</taxon>
        <taxon>Trichomonadidae</taxon>
        <taxon>Trichomonas</taxon>
    </lineage>
</organism>
<dbReference type="VEuPathDB" id="TrichDB:TVAGG3_1015690"/>